<evidence type="ECO:0000256" key="1">
    <source>
        <dbReference type="SAM" id="SignalP"/>
    </source>
</evidence>
<dbReference type="Pfam" id="PF15418">
    <property type="entry name" value="DUF4625"/>
    <property type="match status" value="2"/>
</dbReference>
<feature type="chain" id="PRO_5024467397" evidence="1">
    <location>
        <begin position="18"/>
        <end position="235"/>
    </location>
</feature>
<dbReference type="RefSeq" id="WP_139013244.1">
    <property type="nucleotide sequence ID" value="NZ_VBSN01000049.1"/>
</dbReference>
<comment type="caution">
    <text evidence="2">The sequence shown here is derived from an EMBL/GenBank/DDBJ whole genome shotgun (WGS) entry which is preliminary data.</text>
</comment>
<dbReference type="OrthoDB" id="978436at2"/>
<evidence type="ECO:0000313" key="2">
    <source>
        <dbReference type="EMBL" id="KAA6438442.1"/>
    </source>
</evidence>
<dbReference type="Proteomes" id="UP000323994">
    <property type="component" value="Unassembled WGS sequence"/>
</dbReference>
<name>A0A5M8QWQ6_9BACT</name>
<protein>
    <submittedName>
        <fullName evidence="2">DUF4625 domain-containing protein</fullName>
    </submittedName>
</protein>
<reference evidence="2 3" key="1">
    <citation type="submission" date="2019-05" db="EMBL/GenBank/DDBJ databases">
        <authorList>
            <person name="Qu J.-H."/>
        </authorList>
    </citation>
    <scope>NUCLEOTIDE SEQUENCE [LARGE SCALE GENOMIC DNA]</scope>
    <source>
        <strain evidence="2 3">NS28</strain>
    </source>
</reference>
<gene>
    <name evidence="2" type="ORF">FEM33_17295</name>
</gene>
<dbReference type="EMBL" id="VBSN01000049">
    <property type="protein sequence ID" value="KAA6438442.1"/>
    <property type="molecule type" value="Genomic_DNA"/>
</dbReference>
<organism evidence="2 3">
    <name type="scientific">Dyadobacter flavalbus</name>
    <dbReference type="NCBI Taxonomy" id="2579942"/>
    <lineage>
        <taxon>Bacteria</taxon>
        <taxon>Pseudomonadati</taxon>
        <taxon>Bacteroidota</taxon>
        <taxon>Cytophagia</taxon>
        <taxon>Cytophagales</taxon>
        <taxon>Spirosomataceae</taxon>
        <taxon>Dyadobacter</taxon>
    </lineage>
</organism>
<keyword evidence="3" id="KW-1185">Reference proteome</keyword>
<dbReference type="InterPro" id="IPR027829">
    <property type="entry name" value="DUF4625"/>
</dbReference>
<sequence length="235" mass="25129">MQIKSMLALLLAGTLFASCNDDDDVNVAAPTLSGVEIGSGNNKQAHPGSDFHIEAQIVAPGSIERVQLEIHPVNGSGWKLDTVYTEGLAGLKNAELHKHIDVPASAALGKYDLHLTVTDKNGNKAEIGSELDVTNDPSLPAVTGFAVEAEDAGKGLHLEAAIAAPNKIAAVTVEVHGEKWEKEFEFKDAAMVGQTAFDFHKHLDITAAPAGHYHVHLKVTDQAGKKNEYEEHFDK</sequence>
<dbReference type="InterPro" id="IPR013783">
    <property type="entry name" value="Ig-like_fold"/>
</dbReference>
<proteinExistence type="predicted"/>
<dbReference type="AlphaFoldDB" id="A0A5M8QWQ6"/>
<feature type="signal peptide" evidence="1">
    <location>
        <begin position="1"/>
        <end position="17"/>
    </location>
</feature>
<dbReference type="Gene3D" id="2.60.40.10">
    <property type="entry name" value="Immunoglobulins"/>
    <property type="match status" value="1"/>
</dbReference>
<keyword evidence="1" id="KW-0732">Signal</keyword>
<accession>A0A5M8QWQ6</accession>
<evidence type="ECO:0000313" key="3">
    <source>
        <dbReference type="Proteomes" id="UP000323994"/>
    </source>
</evidence>
<dbReference type="PROSITE" id="PS51257">
    <property type="entry name" value="PROKAR_LIPOPROTEIN"/>
    <property type="match status" value="1"/>
</dbReference>